<evidence type="ECO:0000313" key="2">
    <source>
        <dbReference type="EMBL" id="KFD70386.1"/>
    </source>
</evidence>
<sequence>MRILQCWLNEEVHLTKAIFRFRVGMSPLKAIEWPWGAHCHSCLHICWWNAKGTQCVAKKQIHNTSSSPSLRSRGTRLQRTFEAELIFEIYQQRQITHRVVVGQFEYPRRLISNSPSEHSFVLRIEFPSDYANKLLNHSTSP</sequence>
<accession>A0A085NLP0</accession>
<evidence type="ECO:0000313" key="3">
    <source>
        <dbReference type="Proteomes" id="UP000030764"/>
    </source>
</evidence>
<gene>
    <name evidence="1" type="ORF">M513_06887</name>
    <name evidence="2" type="ORF">M514_06887</name>
</gene>
<proteinExistence type="predicted"/>
<dbReference type="Proteomes" id="UP000030758">
    <property type="component" value="Unassembled WGS sequence"/>
</dbReference>
<organism evidence="2">
    <name type="scientific">Trichuris suis</name>
    <name type="common">pig whipworm</name>
    <dbReference type="NCBI Taxonomy" id="68888"/>
    <lineage>
        <taxon>Eukaryota</taxon>
        <taxon>Metazoa</taxon>
        <taxon>Ecdysozoa</taxon>
        <taxon>Nematoda</taxon>
        <taxon>Enoplea</taxon>
        <taxon>Dorylaimia</taxon>
        <taxon>Trichinellida</taxon>
        <taxon>Trichuridae</taxon>
        <taxon>Trichuris</taxon>
    </lineage>
</organism>
<evidence type="ECO:0000313" key="1">
    <source>
        <dbReference type="EMBL" id="KFD52174.1"/>
    </source>
</evidence>
<dbReference type="EMBL" id="KL363230">
    <property type="protein sequence ID" value="KFD52174.1"/>
    <property type="molecule type" value="Genomic_DNA"/>
</dbReference>
<dbReference type="AlphaFoldDB" id="A0A085NLP0"/>
<name>A0A085NLP0_9BILA</name>
<protein>
    <submittedName>
        <fullName evidence="2">Uncharacterized protein</fullName>
    </submittedName>
</protein>
<dbReference type="Proteomes" id="UP000030764">
    <property type="component" value="Unassembled WGS sequence"/>
</dbReference>
<keyword evidence="3" id="KW-1185">Reference proteome</keyword>
<dbReference type="EMBL" id="KL367488">
    <property type="protein sequence ID" value="KFD70386.1"/>
    <property type="molecule type" value="Genomic_DNA"/>
</dbReference>
<reference evidence="2 3" key="1">
    <citation type="journal article" date="2014" name="Nat. Genet.">
        <title>Genome and transcriptome of the porcine whipworm Trichuris suis.</title>
        <authorList>
            <person name="Jex A.R."/>
            <person name="Nejsum P."/>
            <person name="Schwarz E.M."/>
            <person name="Hu L."/>
            <person name="Young N.D."/>
            <person name="Hall R.S."/>
            <person name="Korhonen P.K."/>
            <person name="Liao S."/>
            <person name="Thamsborg S."/>
            <person name="Xia J."/>
            <person name="Xu P."/>
            <person name="Wang S."/>
            <person name="Scheerlinck J.P."/>
            <person name="Hofmann A."/>
            <person name="Sternberg P.W."/>
            <person name="Wang J."/>
            <person name="Gasser R.B."/>
        </authorList>
    </citation>
    <scope>NUCLEOTIDE SEQUENCE [LARGE SCALE GENOMIC DNA]</scope>
    <source>
        <strain evidence="2">DCEP-RM93F</strain>
        <strain evidence="1">DCEP-RM93M</strain>
    </source>
</reference>